<dbReference type="AlphaFoldDB" id="A0AAV1I0B3"/>
<evidence type="ECO:0000256" key="4">
    <source>
        <dbReference type="RuleBase" id="RU361153"/>
    </source>
</evidence>
<dbReference type="SUPFAM" id="SSF51445">
    <property type="entry name" value="(Trans)glycosidases"/>
    <property type="match status" value="1"/>
</dbReference>
<name>A0AAV1I0B3_9CHLO</name>
<evidence type="ECO:0000256" key="1">
    <source>
        <dbReference type="ARBA" id="ARBA00005641"/>
    </source>
</evidence>
<keyword evidence="7" id="KW-1185">Reference proteome</keyword>
<accession>A0AAV1I0B3</accession>
<dbReference type="PANTHER" id="PTHR31263:SF0">
    <property type="entry name" value="CELLULASE FAMILY PROTEIN (AFU_ORTHOLOGUE AFUA_5G14560)"/>
    <property type="match status" value="1"/>
</dbReference>
<dbReference type="Proteomes" id="UP001314263">
    <property type="component" value="Unassembled WGS sequence"/>
</dbReference>
<sequence>MMNKPDFPLSTRGSQIIDASSPAKVIRWICVNYVASLETLLPEGLSHLTPDELAATITSLGFNCVRLTWSIEMLQKGHMNAVGPGSAFSKYASETAQADIIRVNPWIAQATVLQCLERVIDALARQDLMIIADNHVSKAAWCSSVNDGNRWFGDSCFPVDEWLAGLRQMACIAKRHPNIVAIGLRNELLKLPIHHGLSHTDWVHHMSLGARAVHAENSTLLLVAGGNFAAGNLGFIRSHHFVPEIKDRVVFESHIYNGGYVDPLWKRLGYKWTSRYLVNLIENRNGFVRSLKTRPAPYFLGEFGLNCQVYPRAANDAMFFRAVTDWIRKEQINFGFWCICGSYAYREGQQDRNEDFGLLTADYKQVRNPELVKVLQDIAKP</sequence>
<evidence type="ECO:0000313" key="7">
    <source>
        <dbReference type="Proteomes" id="UP001314263"/>
    </source>
</evidence>
<dbReference type="InterPro" id="IPR017853">
    <property type="entry name" value="GH"/>
</dbReference>
<keyword evidence="2 4" id="KW-0378">Hydrolase</keyword>
<dbReference type="Pfam" id="PF00150">
    <property type="entry name" value="Cellulase"/>
    <property type="match status" value="1"/>
</dbReference>
<proteinExistence type="inferred from homology"/>
<evidence type="ECO:0000259" key="5">
    <source>
        <dbReference type="Pfam" id="PF00150"/>
    </source>
</evidence>
<reference evidence="6 7" key="1">
    <citation type="submission" date="2023-10" db="EMBL/GenBank/DDBJ databases">
        <authorList>
            <person name="Maclean D."/>
            <person name="Macfadyen A."/>
        </authorList>
    </citation>
    <scope>NUCLEOTIDE SEQUENCE [LARGE SCALE GENOMIC DNA]</scope>
</reference>
<evidence type="ECO:0000313" key="6">
    <source>
        <dbReference type="EMBL" id="CAK0769418.1"/>
    </source>
</evidence>
<dbReference type="Gene3D" id="3.20.20.80">
    <property type="entry name" value="Glycosidases"/>
    <property type="match status" value="1"/>
</dbReference>
<comment type="caution">
    <text evidence="6">The sequence shown here is derived from an EMBL/GenBank/DDBJ whole genome shotgun (WGS) entry which is preliminary data.</text>
</comment>
<keyword evidence="3 4" id="KW-0326">Glycosidase</keyword>
<evidence type="ECO:0000256" key="3">
    <source>
        <dbReference type="ARBA" id="ARBA00023295"/>
    </source>
</evidence>
<protein>
    <recommendedName>
        <fullName evidence="5">Glycoside hydrolase family 5 domain-containing protein</fullName>
    </recommendedName>
</protein>
<dbReference type="GO" id="GO:0000272">
    <property type="term" value="P:polysaccharide catabolic process"/>
    <property type="evidence" value="ECO:0007669"/>
    <property type="project" value="InterPro"/>
</dbReference>
<organism evidence="6 7">
    <name type="scientific">Coccomyxa viridis</name>
    <dbReference type="NCBI Taxonomy" id="1274662"/>
    <lineage>
        <taxon>Eukaryota</taxon>
        <taxon>Viridiplantae</taxon>
        <taxon>Chlorophyta</taxon>
        <taxon>core chlorophytes</taxon>
        <taxon>Trebouxiophyceae</taxon>
        <taxon>Trebouxiophyceae incertae sedis</taxon>
        <taxon>Coccomyxaceae</taxon>
        <taxon>Coccomyxa</taxon>
    </lineage>
</organism>
<gene>
    <name evidence="6" type="ORF">CVIRNUC_003664</name>
</gene>
<comment type="similarity">
    <text evidence="1 4">Belongs to the glycosyl hydrolase 5 (cellulase A) family.</text>
</comment>
<dbReference type="InterPro" id="IPR001547">
    <property type="entry name" value="Glyco_hydro_5"/>
</dbReference>
<dbReference type="GO" id="GO:0004553">
    <property type="term" value="F:hydrolase activity, hydrolyzing O-glycosyl compounds"/>
    <property type="evidence" value="ECO:0007669"/>
    <property type="project" value="InterPro"/>
</dbReference>
<dbReference type="EMBL" id="CAUYUE010000004">
    <property type="protein sequence ID" value="CAK0769418.1"/>
    <property type="molecule type" value="Genomic_DNA"/>
</dbReference>
<evidence type="ECO:0000256" key="2">
    <source>
        <dbReference type="ARBA" id="ARBA00022801"/>
    </source>
</evidence>
<feature type="domain" description="Glycoside hydrolase family 5" evidence="5">
    <location>
        <begin position="51"/>
        <end position="340"/>
    </location>
</feature>
<dbReference type="PANTHER" id="PTHR31263">
    <property type="entry name" value="CELLULASE FAMILY PROTEIN (AFU_ORTHOLOGUE AFUA_5G14560)"/>
    <property type="match status" value="1"/>
</dbReference>